<feature type="compositionally biased region" description="Polar residues" evidence="1">
    <location>
        <begin position="908"/>
        <end position="921"/>
    </location>
</feature>
<feature type="compositionally biased region" description="Polar residues" evidence="1">
    <location>
        <begin position="1035"/>
        <end position="1055"/>
    </location>
</feature>
<gene>
    <name evidence="2" type="ORF">EW146_g7966</name>
</gene>
<feature type="compositionally biased region" description="Low complexity" evidence="1">
    <location>
        <begin position="626"/>
        <end position="642"/>
    </location>
</feature>
<organism evidence="2 3">
    <name type="scientific">Bondarzewia mesenterica</name>
    <dbReference type="NCBI Taxonomy" id="1095465"/>
    <lineage>
        <taxon>Eukaryota</taxon>
        <taxon>Fungi</taxon>
        <taxon>Dikarya</taxon>
        <taxon>Basidiomycota</taxon>
        <taxon>Agaricomycotina</taxon>
        <taxon>Agaricomycetes</taxon>
        <taxon>Russulales</taxon>
        <taxon>Bondarzewiaceae</taxon>
        <taxon>Bondarzewia</taxon>
    </lineage>
</organism>
<feature type="compositionally biased region" description="Polar residues" evidence="1">
    <location>
        <begin position="1"/>
        <end position="25"/>
    </location>
</feature>
<feature type="compositionally biased region" description="Low complexity" evidence="1">
    <location>
        <begin position="31"/>
        <end position="50"/>
    </location>
</feature>
<feature type="compositionally biased region" description="Low complexity" evidence="1">
    <location>
        <begin position="873"/>
        <end position="890"/>
    </location>
</feature>
<feature type="region of interest" description="Disordered" evidence="1">
    <location>
        <begin position="152"/>
        <end position="249"/>
    </location>
</feature>
<accession>A0A4S4LIB6</accession>
<feature type="compositionally biased region" description="Low complexity" evidence="1">
    <location>
        <begin position="222"/>
        <end position="242"/>
    </location>
</feature>
<dbReference type="Proteomes" id="UP000310158">
    <property type="component" value="Unassembled WGS sequence"/>
</dbReference>
<evidence type="ECO:0000256" key="1">
    <source>
        <dbReference type="SAM" id="MobiDB-lite"/>
    </source>
</evidence>
<evidence type="ECO:0000313" key="3">
    <source>
        <dbReference type="Proteomes" id="UP000310158"/>
    </source>
</evidence>
<feature type="compositionally biased region" description="Low complexity" evidence="1">
    <location>
        <begin position="819"/>
        <end position="836"/>
    </location>
</feature>
<evidence type="ECO:0000313" key="2">
    <source>
        <dbReference type="EMBL" id="THH11679.1"/>
    </source>
</evidence>
<feature type="compositionally biased region" description="Acidic residues" evidence="1">
    <location>
        <begin position="529"/>
        <end position="543"/>
    </location>
</feature>
<feature type="compositionally biased region" description="Polar residues" evidence="1">
    <location>
        <begin position="849"/>
        <end position="859"/>
    </location>
</feature>
<feature type="compositionally biased region" description="Polar residues" evidence="1">
    <location>
        <begin position="172"/>
        <end position="183"/>
    </location>
</feature>
<feature type="compositionally biased region" description="Low complexity" evidence="1">
    <location>
        <begin position="990"/>
        <end position="1007"/>
    </location>
</feature>
<feature type="compositionally biased region" description="Polar residues" evidence="1">
    <location>
        <begin position="974"/>
        <end position="986"/>
    </location>
</feature>
<dbReference type="OrthoDB" id="2526154at2759"/>
<name>A0A4S4LIB6_9AGAM</name>
<feature type="compositionally biased region" description="Low complexity" evidence="1">
    <location>
        <begin position="793"/>
        <end position="804"/>
    </location>
</feature>
<feature type="region of interest" description="Disordered" evidence="1">
    <location>
        <begin position="1"/>
        <end position="60"/>
    </location>
</feature>
<feature type="compositionally biased region" description="Polar residues" evidence="1">
    <location>
        <begin position="1158"/>
        <end position="1177"/>
    </location>
</feature>
<dbReference type="EMBL" id="SGPL01000502">
    <property type="protein sequence ID" value="THH11679.1"/>
    <property type="molecule type" value="Genomic_DNA"/>
</dbReference>
<feature type="compositionally biased region" description="Basic residues" evidence="1">
    <location>
        <begin position="862"/>
        <end position="871"/>
    </location>
</feature>
<sequence length="1210" mass="131738">MASLTHSFASASPRETTQCTRNSTPIPLAHSSSDSAATSSSVPRSSDSKSGTYSPPLTASGYHTQFRRGTLVPLFPTLQSQLWATTKEYALPSTAGMILYLINPTPSRAQSPPNVTAKYPTDLSEEPKPWLSEEIWKHLWARVVKVEIDAYPPRTSTPNPVGLGLGFGGRTSPLSPESRTSEPNPLRPLVSPRHIPPQPLTTPIMPSSSTPSTSSDVRTQESPSVPSRSDPDTPDTSLPPGSRAETLDLPGLFSPSIIPILAKVEFDIDRRKAAQYEPWMRSRRINHRKRVGRLWTESRSTAMTEDENEQEPVLKSAPIKLILVDRQVVPRFLLNEDEDNDDDLAHHVDEIVEYAPLSESPDNIDHTAQLRNDTQDPLADVFGTDGETWADLHANGTGKPKEVNSNVVELALDGSALSLLPDDTENRQDREADDDEVEVKQLWDAHSRPRLSVSIPASPPDDSKRNRRSSPATAGTIKKPVPRPLTLALPMPNDVIATDEPSPMPLPLYSGDSTKLPYLRDGTTPSSEESQESAGEGDADADSIDPSKFRRIKSPAEDRRVGAFFEDLDLGLEYEDSGEFDLSDPHDRRRSQYAMKAQLDEIERTLVQLSPHRLKHELLEDEVVTPPRKSSSKARASLSPPSQSGFLGVSNRSQLRPNEDVQTTQGSAALPVWPAVPFSALKNQSEPESPTGISDRDSYPTPPRLALNGVSNAIPVSPYAKQSSAPSNTSDESQARKREFEGQEPSYPDIIPPSLRKTEVSNSPIIPLSPDPFGRFPSDSDAARMSEERTSHESSSTSRITYSTFEIPPERQASLNIMSSTSTNSPTRNSQTPSSRFSLDSSDEPFAKSNPNRATTLNPVKSIRKLWRKSNKASISGMPPGSSASSAPAPTNGQAGHGMQPPPVPSAQMLSVPQSQLQEVVTNAMIPPRRTSQASPLMTTTRAMQRAQAGASINTIHFDQESPYPIRRSPQPPQHYQNYAASSVNESSSHRSQASTSSARTSTATSSPPLPFAGLEKERGSVRKSILKSWKSPANRLSQASNNPTLSDGSRSTTPEDPPASRKRQPSVVDMAGNMVRGSIVSNTLGEIPPSPILPEQYAVANATRGNVRQSRTQSIVENGKRISVRTGGTTGRVTPTSSMESSRFSSHSSSPPIPTPVGNSPPRSGQGPTISRLSQELSDDQFEIIEHDKLVHGRTPSLSYPYTDLDHRE</sequence>
<feature type="compositionally biased region" description="Low complexity" evidence="1">
    <location>
        <begin position="1126"/>
        <end position="1151"/>
    </location>
</feature>
<feature type="region of interest" description="Disordered" evidence="1">
    <location>
        <begin position="442"/>
        <end position="552"/>
    </location>
</feature>
<feature type="region of interest" description="Disordered" evidence="1">
    <location>
        <begin position="618"/>
        <end position="651"/>
    </location>
</feature>
<feature type="compositionally biased region" description="Basic and acidic residues" evidence="1">
    <location>
        <begin position="781"/>
        <end position="792"/>
    </location>
</feature>
<feature type="compositionally biased region" description="Polar residues" evidence="1">
    <location>
        <begin position="682"/>
        <end position="692"/>
    </location>
</feature>
<feature type="compositionally biased region" description="Polar residues" evidence="1">
    <location>
        <begin position="51"/>
        <end position="60"/>
    </location>
</feature>
<feature type="region of interest" description="Disordered" evidence="1">
    <location>
        <begin position="682"/>
        <end position="1073"/>
    </location>
</feature>
<proteinExistence type="predicted"/>
<protein>
    <submittedName>
        <fullName evidence="2">Uncharacterized protein</fullName>
    </submittedName>
</protein>
<feature type="compositionally biased region" description="Polar residues" evidence="1">
    <location>
        <begin position="720"/>
        <end position="732"/>
    </location>
</feature>
<feature type="compositionally biased region" description="Polar residues" evidence="1">
    <location>
        <begin position="930"/>
        <end position="943"/>
    </location>
</feature>
<reference evidence="2 3" key="1">
    <citation type="submission" date="2019-02" db="EMBL/GenBank/DDBJ databases">
        <title>Genome sequencing of the rare red list fungi Bondarzewia mesenterica.</title>
        <authorList>
            <person name="Buettner E."/>
            <person name="Kellner H."/>
        </authorList>
    </citation>
    <scope>NUCLEOTIDE SEQUENCE [LARGE SCALE GENOMIC DNA]</scope>
    <source>
        <strain evidence="2 3">DSM 108281</strain>
    </source>
</reference>
<dbReference type="AlphaFoldDB" id="A0A4S4LIB6"/>
<feature type="compositionally biased region" description="Low complexity" evidence="1">
    <location>
        <begin position="201"/>
        <end position="215"/>
    </location>
</feature>
<feature type="region of interest" description="Disordered" evidence="1">
    <location>
        <begin position="1126"/>
        <end position="1210"/>
    </location>
</feature>
<keyword evidence="3" id="KW-1185">Reference proteome</keyword>
<comment type="caution">
    <text evidence="2">The sequence shown here is derived from an EMBL/GenBank/DDBJ whole genome shotgun (WGS) entry which is preliminary data.</text>
</comment>